<dbReference type="Proteomes" id="UP001161247">
    <property type="component" value="Chromosome 9"/>
</dbReference>
<organism evidence="2 3">
    <name type="scientific">Oldenlandia corymbosa var. corymbosa</name>
    <dbReference type="NCBI Taxonomy" id="529605"/>
    <lineage>
        <taxon>Eukaryota</taxon>
        <taxon>Viridiplantae</taxon>
        <taxon>Streptophyta</taxon>
        <taxon>Embryophyta</taxon>
        <taxon>Tracheophyta</taxon>
        <taxon>Spermatophyta</taxon>
        <taxon>Magnoliopsida</taxon>
        <taxon>eudicotyledons</taxon>
        <taxon>Gunneridae</taxon>
        <taxon>Pentapetalae</taxon>
        <taxon>asterids</taxon>
        <taxon>lamiids</taxon>
        <taxon>Gentianales</taxon>
        <taxon>Rubiaceae</taxon>
        <taxon>Rubioideae</taxon>
        <taxon>Spermacoceae</taxon>
        <taxon>Hedyotis-Oldenlandia complex</taxon>
        <taxon>Oldenlandia</taxon>
    </lineage>
</organism>
<dbReference type="SUPFAM" id="SSF50475">
    <property type="entry name" value="FMN-binding split barrel"/>
    <property type="match status" value="1"/>
</dbReference>
<dbReference type="PANTHER" id="PTHR13343:SF18">
    <property type="entry name" value="PENTATRICOPEPTIDE REPEAT (PPR) SUPERFAMILY PROTEIN"/>
    <property type="match status" value="1"/>
</dbReference>
<dbReference type="Gene3D" id="3.20.180.10">
    <property type="entry name" value="PNP-oxidase-like"/>
    <property type="match status" value="1"/>
</dbReference>
<keyword evidence="3" id="KW-1185">Reference proteome</keyword>
<feature type="region of interest" description="Disordered" evidence="1">
    <location>
        <begin position="311"/>
        <end position="331"/>
    </location>
</feature>
<evidence type="ECO:0000313" key="2">
    <source>
        <dbReference type="EMBL" id="CAI9117377.1"/>
    </source>
</evidence>
<dbReference type="PANTHER" id="PTHR13343">
    <property type="entry name" value="CREG1 PROTEIN"/>
    <property type="match status" value="1"/>
</dbReference>
<accession>A0AAV1ECR7</accession>
<proteinExistence type="predicted"/>
<sequence length="471" mass="52924">MSIAASAAAAAAAAPSSSKLSFGPYYCYYCRAEGIGCSTSNGTTNSWIKSPSDIHKISDHSGLSFRCENPFFGVRQFHQLPNGHQSCDFKVSVAADYSDSLPESSNFIGENGYHPLEELKKDRTARVTKLTDAEIARTAVEANQKALLLFPGIVHCEPHEQVSWAEYHYVVDDFGDIFFEIYEDENILLERDAMNPVNALIGMGIPQYKHRRINSSAYSILESGYDDDIPSHYDFEFENSKSDLRVDFGMPNSSSWVHPVHFSKCLEKAVDKKCLKMMDRPSNGVSLWGHLRPAYVDEESYLRKIFNDEDNDDSSWSDGESVNSHTDDGSCRRSSIYKFEITKVELYSVYGVQLDISLEDFEDAEPDILVHSAPSLVERYGDQGTKCSFALKALCKKKGLIVEGANLIGIDSLGMDVRLFSGSEVLTHRFHFKVRATSESAAEKQIQQLLFPRSRRKKFRTVEKSSDRDSF</sequence>
<dbReference type="InterPro" id="IPR037119">
    <property type="entry name" value="Haem_oxidase_HugZ-like_sf"/>
</dbReference>
<gene>
    <name evidence="2" type="ORF">OLC1_LOCUS23449</name>
</gene>
<dbReference type="AlphaFoldDB" id="A0AAV1ECR7"/>
<name>A0AAV1ECR7_OLDCO</name>
<evidence type="ECO:0000313" key="3">
    <source>
        <dbReference type="Proteomes" id="UP001161247"/>
    </source>
</evidence>
<dbReference type="EMBL" id="OX459126">
    <property type="protein sequence ID" value="CAI9117377.1"/>
    <property type="molecule type" value="Genomic_DNA"/>
</dbReference>
<reference evidence="2" key="1">
    <citation type="submission" date="2023-03" db="EMBL/GenBank/DDBJ databases">
        <authorList>
            <person name="Julca I."/>
        </authorList>
    </citation>
    <scope>NUCLEOTIDE SEQUENCE</scope>
</reference>
<evidence type="ECO:0000256" key="1">
    <source>
        <dbReference type="SAM" id="MobiDB-lite"/>
    </source>
</evidence>
<protein>
    <submittedName>
        <fullName evidence="2">OLC1v1018763C1</fullName>
    </submittedName>
</protein>